<organism evidence="3 4">
    <name type="scientific">Candidatus Gottesmanbacteria bacterium CG11_big_fil_rev_8_21_14_0_20_37_11</name>
    <dbReference type="NCBI Taxonomy" id="1974575"/>
    <lineage>
        <taxon>Bacteria</taxon>
        <taxon>Candidatus Gottesmaniibacteriota</taxon>
    </lineage>
</organism>
<gene>
    <name evidence="3" type="ORF">COV53_05925</name>
</gene>
<keyword evidence="2" id="KW-0472">Membrane</keyword>
<name>A0A2H0NG68_9BACT</name>
<proteinExistence type="predicted"/>
<dbReference type="EMBL" id="PCWS01000133">
    <property type="protein sequence ID" value="PIR07890.1"/>
    <property type="molecule type" value="Genomic_DNA"/>
</dbReference>
<reference evidence="3 4" key="1">
    <citation type="submission" date="2017-09" db="EMBL/GenBank/DDBJ databases">
        <title>Depth-based differentiation of microbial function through sediment-hosted aquifers and enrichment of novel symbionts in the deep terrestrial subsurface.</title>
        <authorList>
            <person name="Probst A.J."/>
            <person name="Ladd B."/>
            <person name="Jarett J.K."/>
            <person name="Geller-Mcgrath D.E."/>
            <person name="Sieber C.M."/>
            <person name="Emerson J.B."/>
            <person name="Anantharaman K."/>
            <person name="Thomas B.C."/>
            <person name="Malmstrom R."/>
            <person name="Stieglmeier M."/>
            <person name="Klingl A."/>
            <person name="Woyke T."/>
            <person name="Ryan C.M."/>
            <person name="Banfield J.F."/>
        </authorList>
    </citation>
    <scope>NUCLEOTIDE SEQUENCE [LARGE SCALE GENOMIC DNA]</scope>
    <source>
        <strain evidence="3">CG11_big_fil_rev_8_21_14_0_20_37_11</strain>
    </source>
</reference>
<keyword evidence="2" id="KW-0812">Transmembrane</keyword>
<evidence type="ECO:0000313" key="3">
    <source>
        <dbReference type="EMBL" id="PIR07890.1"/>
    </source>
</evidence>
<accession>A0A2H0NG68</accession>
<dbReference type="Proteomes" id="UP000230707">
    <property type="component" value="Unassembled WGS sequence"/>
</dbReference>
<feature type="transmembrane region" description="Helical" evidence="2">
    <location>
        <begin position="96"/>
        <end position="115"/>
    </location>
</feature>
<keyword evidence="2" id="KW-1133">Transmembrane helix</keyword>
<feature type="region of interest" description="Disordered" evidence="1">
    <location>
        <begin position="34"/>
        <end position="77"/>
    </location>
</feature>
<comment type="caution">
    <text evidence="3">The sequence shown here is derived from an EMBL/GenBank/DDBJ whole genome shotgun (WGS) entry which is preliminary data.</text>
</comment>
<feature type="compositionally biased region" description="Low complexity" evidence="1">
    <location>
        <begin position="38"/>
        <end position="68"/>
    </location>
</feature>
<protein>
    <submittedName>
        <fullName evidence="3">Uncharacterized protein</fullName>
    </submittedName>
</protein>
<sequence>MIRLFFLIIFMYLLIFYRHDPVLAQTNTPPPTFGPTCSVTPTIDPSSSPVPSSTTSPTSTPTITASNTPPQPTVTPSLTIFATASPPVSGNTNQTFTYLGIAAFSALSGMTIFLFTSKI</sequence>
<evidence type="ECO:0000256" key="1">
    <source>
        <dbReference type="SAM" id="MobiDB-lite"/>
    </source>
</evidence>
<dbReference type="AlphaFoldDB" id="A0A2H0NG68"/>
<evidence type="ECO:0000313" key="4">
    <source>
        <dbReference type="Proteomes" id="UP000230707"/>
    </source>
</evidence>
<evidence type="ECO:0000256" key="2">
    <source>
        <dbReference type="SAM" id="Phobius"/>
    </source>
</evidence>